<accession>I0YQN8</accession>
<dbReference type="RefSeq" id="XP_005645251.1">
    <property type="nucleotide sequence ID" value="XM_005645194.1"/>
</dbReference>
<keyword evidence="2" id="KW-1185">Reference proteome</keyword>
<comment type="caution">
    <text evidence="1">The sequence shown here is derived from an EMBL/GenBank/DDBJ whole genome shotgun (WGS) entry which is preliminary data.</text>
</comment>
<organism evidence="1 2">
    <name type="scientific">Coccomyxa subellipsoidea (strain C-169)</name>
    <name type="common">Green microalga</name>
    <dbReference type="NCBI Taxonomy" id="574566"/>
    <lineage>
        <taxon>Eukaryota</taxon>
        <taxon>Viridiplantae</taxon>
        <taxon>Chlorophyta</taxon>
        <taxon>core chlorophytes</taxon>
        <taxon>Trebouxiophyceae</taxon>
        <taxon>Trebouxiophyceae incertae sedis</taxon>
        <taxon>Coccomyxaceae</taxon>
        <taxon>Coccomyxa</taxon>
        <taxon>Coccomyxa subellipsoidea</taxon>
    </lineage>
</organism>
<evidence type="ECO:0000313" key="2">
    <source>
        <dbReference type="Proteomes" id="UP000007264"/>
    </source>
</evidence>
<dbReference type="EMBL" id="AGSI01000014">
    <property type="protein sequence ID" value="EIE20707.1"/>
    <property type="molecule type" value="Genomic_DNA"/>
</dbReference>
<dbReference type="Proteomes" id="UP000007264">
    <property type="component" value="Unassembled WGS sequence"/>
</dbReference>
<dbReference type="AlphaFoldDB" id="I0YQN8"/>
<reference evidence="1 2" key="1">
    <citation type="journal article" date="2012" name="Genome Biol.">
        <title>The genome of the polar eukaryotic microalga coccomyxa subellipsoidea reveals traits of cold adaptation.</title>
        <authorList>
            <person name="Blanc G."/>
            <person name="Agarkova I."/>
            <person name="Grimwood J."/>
            <person name="Kuo A."/>
            <person name="Brueggeman A."/>
            <person name="Dunigan D."/>
            <person name="Gurnon J."/>
            <person name="Ladunga I."/>
            <person name="Lindquist E."/>
            <person name="Lucas S."/>
            <person name="Pangilinan J."/>
            <person name="Proschold T."/>
            <person name="Salamov A."/>
            <person name="Schmutz J."/>
            <person name="Weeks D."/>
            <person name="Yamada T."/>
            <person name="Claverie J.M."/>
            <person name="Grigoriev I."/>
            <person name="Van Etten J."/>
            <person name="Lomsadze A."/>
            <person name="Borodovsky M."/>
        </authorList>
    </citation>
    <scope>NUCLEOTIDE SEQUENCE [LARGE SCALE GENOMIC DNA]</scope>
    <source>
        <strain evidence="1 2">C-169</strain>
    </source>
</reference>
<gene>
    <name evidence="1" type="ORF">COCSUDRAFT_33863</name>
</gene>
<proteinExistence type="predicted"/>
<protein>
    <submittedName>
        <fullName evidence="1">Uncharacterized protein</fullName>
    </submittedName>
</protein>
<dbReference type="GeneID" id="17038949"/>
<dbReference type="KEGG" id="csl:COCSUDRAFT_33863"/>
<sequence>MGIRRSIRFGRLSAATNATLRKKYKKSQFEQNGQVFGFEQVQRPAKLCHEMS</sequence>
<evidence type="ECO:0000313" key="1">
    <source>
        <dbReference type="EMBL" id="EIE20707.1"/>
    </source>
</evidence>
<name>I0YQN8_COCSC</name>